<comment type="caution">
    <text evidence="1">The sequence shown here is derived from an EMBL/GenBank/DDBJ whole genome shotgun (WGS) entry which is preliminary data.</text>
</comment>
<gene>
    <name evidence="1" type="ORF">TRFO_30748</name>
</gene>
<dbReference type="GeneID" id="94842231"/>
<name>A0A1J4JXG8_9EUKA</name>
<keyword evidence="2" id="KW-1185">Reference proteome</keyword>
<proteinExistence type="predicted"/>
<evidence type="ECO:0000313" key="1">
    <source>
        <dbReference type="EMBL" id="OHT02230.1"/>
    </source>
</evidence>
<dbReference type="Proteomes" id="UP000179807">
    <property type="component" value="Unassembled WGS sequence"/>
</dbReference>
<dbReference type="RefSeq" id="XP_068355366.1">
    <property type="nucleotide sequence ID" value="XM_068507527.1"/>
</dbReference>
<dbReference type="EMBL" id="MLAK01000876">
    <property type="protein sequence ID" value="OHT02230.1"/>
    <property type="molecule type" value="Genomic_DNA"/>
</dbReference>
<dbReference type="InterPro" id="IPR027417">
    <property type="entry name" value="P-loop_NTPase"/>
</dbReference>
<sequence length="558" mass="64981">MTGEVFNVVTFKEDGKIGLTEQFIRKIKESKNPFILTFIGETRSGKSSRLNYLITGKTKKSNPFKARGGFQACTEGISGYGPLSFYDLDAIFHLFEDEKINSFNKENLRENINNRDIFLIDCEGTGNIQKTTEGLNNALALLVQLSSVITFVSKNPSDSSRQYYENVMKFSKELQTDDIHLNKAAALMFRDIVSELDSDIFEEMNTESLSEFDFYEKIRKEQDKELRVAFLEKIVSKGTNFNEEMLQLFVQPDWNISANFHASMRDYVFFIIEIALKTAFIDSEALLSIANITLAIINDSNLDDILPYDVMLTKYLLNKHLKVVIQKETDYLEKKIIQNPYQAFISMNIDQLYNETVETIKNIFESEVNHQKPDCILNFPNLFEEIISTIPSQFEETQIRDMIQKKGDYTPIIEEASVFYSELLIQKTIDHVSSLDEENIRTFDINEFVRLNIEAASNEIDLCFSKCWPSFKTNKSIEILIQKIARENETFAKEEYLKHLEYLLRKIKQHEDSGQKESLIQLYHENKFIRYKIDIDEIKHQVNRTIKAFKPIVKMFKF</sequence>
<dbReference type="SUPFAM" id="SSF52540">
    <property type="entry name" value="P-loop containing nucleoside triphosphate hydrolases"/>
    <property type="match status" value="1"/>
</dbReference>
<dbReference type="Gene3D" id="3.40.50.300">
    <property type="entry name" value="P-loop containing nucleotide triphosphate hydrolases"/>
    <property type="match status" value="1"/>
</dbReference>
<accession>A0A1J4JXG8</accession>
<dbReference type="VEuPathDB" id="TrichDB:TRFO_30748"/>
<organism evidence="1 2">
    <name type="scientific">Tritrichomonas foetus</name>
    <dbReference type="NCBI Taxonomy" id="1144522"/>
    <lineage>
        <taxon>Eukaryota</taxon>
        <taxon>Metamonada</taxon>
        <taxon>Parabasalia</taxon>
        <taxon>Tritrichomonadida</taxon>
        <taxon>Tritrichomonadidae</taxon>
        <taxon>Tritrichomonas</taxon>
    </lineage>
</organism>
<protein>
    <submittedName>
        <fullName evidence="1">Uncharacterized protein</fullName>
    </submittedName>
</protein>
<dbReference type="OrthoDB" id="10679623at2759"/>
<dbReference type="AlphaFoldDB" id="A0A1J4JXG8"/>
<evidence type="ECO:0000313" key="2">
    <source>
        <dbReference type="Proteomes" id="UP000179807"/>
    </source>
</evidence>
<reference evidence="1" key="1">
    <citation type="submission" date="2016-10" db="EMBL/GenBank/DDBJ databases">
        <authorList>
            <person name="Benchimol M."/>
            <person name="Almeida L.G."/>
            <person name="Vasconcelos A.T."/>
            <person name="Perreira-Neves A."/>
            <person name="Rosa I.A."/>
            <person name="Tasca T."/>
            <person name="Bogo M.R."/>
            <person name="de Souza W."/>
        </authorList>
    </citation>
    <scope>NUCLEOTIDE SEQUENCE [LARGE SCALE GENOMIC DNA]</scope>
    <source>
        <strain evidence="1">K</strain>
    </source>
</reference>